<dbReference type="InterPro" id="IPR036372">
    <property type="entry name" value="BEACH_dom_sf"/>
</dbReference>
<dbReference type="PANTHER" id="PTHR13743:SF123">
    <property type="entry name" value="PROTEIN FAN"/>
    <property type="match status" value="1"/>
</dbReference>
<evidence type="ECO:0000259" key="2">
    <source>
        <dbReference type="PROSITE" id="PS50197"/>
    </source>
</evidence>
<evidence type="ECO:0000313" key="4">
    <source>
        <dbReference type="Proteomes" id="UP000179807"/>
    </source>
</evidence>
<sequence>MWSYISTFSELLSNFFIKHPKMILRRFNSLFHNAPDPLKTLSQEEHDRINSFEANLETLENSTNDSNRASYFRKLITLFRSAFQNLTPWQGQTERINGLYVRFTDHILNFLQIIFDHQDLYVPLFNCLCTMAHQNNDTVPLAQKFVPFFCQLIKSSKSDQRCLRSSFEFLTVLFKDVDFYKEFLEIDGFTLIFTSFFLPNDKESIDLMLNLLFCVVPPSYYAEPSNTTIAIILDSLKNEEEAKNCCPKCAIFLVNYISMHYQNNQMIFMNFRGEGGFLILNNFLKSKCEPKDAVEVYRILTSKSENNTIVLSSLYELYVDAPTEFRTALLKFLIQIPANDIHHAIPINEWIVNEALMTDEQIELIARIMLNLNYNEYIPFILTFLEKPNTRFEVLDIFFDLLQMLVATHKMPIDVLIERKFVENFFLQPNTQTFIDSLNSHPAISHLMLALYSSPKCEDYRFTIISKLISCFSKNLAEVLKKLFAAHFSLEIFNLLLNNLVNADLVDLLLVEIEERSNSYDLFIECSGFQILEELIETCSESVIKVIGSLAKFGPRSKIDEWINNLPENSKFFQNKELLSKIAVNDKFFLNIPSLLPFVEKFDFTSPLCLFNAGKYGISMFLKRNIPLTEIPSLDKIANRYAPPSIMKFLLSQVEKMDNFVNINVPQFPIYEFIESNLPSKLLFKSQQFISSVKFEFFIPLNSESKNKECYRYTIMSCSHINITCYDNIITFQTEKGGKGSLYAKRGENNIIHVNFTFGEVVAKLNGVSIEHLKTENGFPTEVAFGENPCGQPLYLSRIIHINDQIPRNFESTPNIYCVGYLGFASYYSNMTETEKLFTLLENTNQIQPFSSLYLALLHIQKSRFIDSTLFWKRLLLSLKKADPVIQDSLLLFLHQLPASVYNEKEFTLFLINIFSDYEMYYVINQKSLISLLSLIESYLTDSTSGIIPEIFNEKKMISTFVNIMRSGVSDPIKERLLSFTSVLLSINDNPIVLKEFLSYALTVGDWSLQLPLELDQFPVNSLLPLAIPESSLQCQFLDILIKTIENGKVTGEILSYSQILELSLLFDDYERASYFFKAISIYSMKNPKYIQHSQLSMFAFAKHALERKMWLEAFSILAGKVNTSDIITKHPVIRRPFFVQTILSMLNKLISHEAKYILENSNCDSENEQCIKSEFNVFVNEIMETMTRFDSTDFAYFSGHSTLLILLANFGIVPHSILTSTNNHTTRQEIELNMGDVQLTEQEIKGINDGSEIFKHPEINSSTISVEIDSFPFDAKGLDWIKGLPFDNIILFLTNVMASFDTHNFPTQFSYIAFGSTLMYASYSTFFVTEFISAVLIHYTQSDTMKASPLPVALRAAKYSIFSNNYLHFLSLVVSMMKRRLDPNVLKEFREVILLSFHFIQGQQNRADLDKIFNSYKSIVFHQAVLDDQTFCHLLKYHNVSVTMNPKFLMNYDQSEAEKKWKELQSTITPTYDCDSRTNFTNQIIMNAKSIASTGAKMMLSARIRRVANHYNMTVQQSSLLNIYLRKYERFYFECIKNELLIKLSSSNPTESYHLSNLSLPYSTPRVVSPSPYKIKSPASGSKVPTDFFKLPFKAPQSKIAQVEFFGELQCAPEWCQEQRIYEYSYVLISNRMSDDFQTIFGKATDIVQVYLYYYIHPIPCVLFYQNERMHLLFLATIRDGKIGLISEPHAPIALLPFNEACLLNEWHSTSMFCGHFVLSFEYERFIKVEPHLYVHQRRALSFFYLFDPNFILIFNSLDDYENIEKKTRTLTNGIIKTFNSSTFLFNLPVIEILKLWLDGKISNYDYLIFLNYQSGRGFADCAQYPVFPWVVSPSELEPRNLSLPMGQLNEKRARHYEDTYNESSDPKYFYGCHYSLPGAVFWFLMRMPPFTFFLWDLNEGWDDTQRVFYSINESYISASCTNQTDLKEPIPEIFCVPELYTNDSHLDIEKEKECVALPDWSNNSPFLFTEVSRKFLEKCEDLNKWIDLIFGYKQTGEAALQAKNLFLPSAYHSSTAEFLNIDANAFEDQVINFGQCPKQIFNRQHPSKSKIIRNNIRFITQKLVERQVELFNVTIQGDNFKLGKSASVIPEKSVMIPPNFDYYLAVDDTNEAIYVRKTENHDLMCSIASSDFGFVKDISVSEDGAFIVLSFESGYVKVYFLHHDLKIPRNVELVAKYLGNCECQKSVISSQDFLCASVFGNTVKIWNFATRLLHRELNFDTTTEKPPTDEKIIENNDRKIIDLFFDSFDGCLTILFTHCVEQYSLNSTKLRSYDFNNYDLTCVSMIPYDYTFDGRIIVIGNSLGNIEFLVANEENQLSLIGTKNLFKSRVKDIFVNKNDYKVWCCDDKRHCTELTISIIEQSILIPRCPTCFHEMNQKCTVCGVILCPQCSGTTCINCQHDINLKSSFRLT</sequence>
<dbReference type="Pfam" id="PF02138">
    <property type="entry name" value="Beach"/>
    <property type="match status" value="1"/>
</dbReference>
<proteinExistence type="predicted"/>
<evidence type="ECO:0000313" key="3">
    <source>
        <dbReference type="EMBL" id="OHS95825.1"/>
    </source>
</evidence>
<dbReference type="RefSeq" id="XP_068348962.1">
    <property type="nucleotide sequence ID" value="XM_068511792.1"/>
</dbReference>
<dbReference type="SMART" id="SM01026">
    <property type="entry name" value="Beach"/>
    <property type="match status" value="1"/>
</dbReference>
<dbReference type="Proteomes" id="UP000179807">
    <property type="component" value="Unassembled WGS sequence"/>
</dbReference>
<dbReference type="InterPro" id="IPR015943">
    <property type="entry name" value="WD40/YVTN_repeat-like_dom_sf"/>
</dbReference>
<dbReference type="SUPFAM" id="SSF81837">
    <property type="entry name" value="BEACH domain"/>
    <property type="match status" value="1"/>
</dbReference>
<feature type="coiled-coil region" evidence="1">
    <location>
        <begin position="42"/>
        <end position="69"/>
    </location>
</feature>
<name>A0A1J4JAX9_9EUKA</name>
<reference evidence="3" key="1">
    <citation type="submission" date="2016-10" db="EMBL/GenBank/DDBJ databases">
        <authorList>
            <person name="Benchimol M."/>
            <person name="Almeida L.G."/>
            <person name="Vasconcelos A.T."/>
            <person name="Perreira-Neves A."/>
            <person name="Rosa I.A."/>
            <person name="Tasca T."/>
            <person name="Bogo M.R."/>
            <person name="de Souza W."/>
        </authorList>
    </citation>
    <scope>NUCLEOTIDE SEQUENCE [LARGE SCALE GENOMIC DNA]</scope>
    <source>
        <strain evidence="3">K</strain>
    </source>
</reference>
<dbReference type="PANTHER" id="PTHR13743">
    <property type="entry name" value="BEIGE/BEACH-RELATED"/>
    <property type="match status" value="1"/>
</dbReference>
<accession>A0A1J4JAX9</accession>
<dbReference type="InterPro" id="IPR050865">
    <property type="entry name" value="BEACH_Domain"/>
</dbReference>
<dbReference type="Gene3D" id="1.10.1540.10">
    <property type="entry name" value="BEACH domain"/>
    <property type="match status" value="1"/>
</dbReference>
<protein>
    <submittedName>
        <fullName evidence="3">Beige/BEACH domain containing protein</fullName>
    </submittedName>
</protein>
<dbReference type="SUPFAM" id="SSF101908">
    <property type="entry name" value="Putative isomerase YbhE"/>
    <property type="match status" value="1"/>
</dbReference>
<gene>
    <name evidence="3" type="ORF">TRFO_38030</name>
</gene>
<dbReference type="InterPro" id="IPR000409">
    <property type="entry name" value="BEACH_dom"/>
</dbReference>
<organism evidence="3 4">
    <name type="scientific">Tritrichomonas foetus</name>
    <dbReference type="NCBI Taxonomy" id="1144522"/>
    <lineage>
        <taxon>Eukaryota</taxon>
        <taxon>Metamonada</taxon>
        <taxon>Parabasalia</taxon>
        <taxon>Tritrichomonadida</taxon>
        <taxon>Tritrichomonadidae</taxon>
        <taxon>Tritrichomonas</taxon>
    </lineage>
</organism>
<dbReference type="VEuPathDB" id="TrichDB:TRFO_38030"/>
<keyword evidence="1" id="KW-0175">Coiled coil</keyword>
<comment type="caution">
    <text evidence="3">The sequence shown here is derived from an EMBL/GenBank/DDBJ whole genome shotgun (WGS) entry which is preliminary data.</text>
</comment>
<keyword evidence="4" id="KW-1185">Reference proteome</keyword>
<dbReference type="OrthoDB" id="10255339at2759"/>
<dbReference type="GeneID" id="94846496"/>
<evidence type="ECO:0000256" key="1">
    <source>
        <dbReference type="SAM" id="Coils"/>
    </source>
</evidence>
<dbReference type="PROSITE" id="PS50197">
    <property type="entry name" value="BEACH"/>
    <property type="match status" value="1"/>
</dbReference>
<dbReference type="CDD" id="cd06071">
    <property type="entry name" value="Beach"/>
    <property type="match status" value="1"/>
</dbReference>
<dbReference type="Gene3D" id="2.130.10.10">
    <property type="entry name" value="YVTN repeat-like/Quinoprotein amine dehydrogenase"/>
    <property type="match status" value="1"/>
</dbReference>
<dbReference type="EMBL" id="MLAK01001218">
    <property type="protein sequence ID" value="OHS95825.1"/>
    <property type="molecule type" value="Genomic_DNA"/>
</dbReference>
<feature type="domain" description="BEACH" evidence="2">
    <location>
        <begin position="1783"/>
        <end position="2050"/>
    </location>
</feature>